<evidence type="ECO:0000313" key="1">
    <source>
        <dbReference type="EMBL" id="QBM25212.1"/>
    </source>
</evidence>
<organism evidence="1 2">
    <name type="scientific">Citrobacter arsenatis</name>
    <dbReference type="NCBI Taxonomy" id="2546350"/>
    <lineage>
        <taxon>Bacteria</taxon>
        <taxon>Pseudomonadati</taxon>
        <taxon>Pseudomonadota</taxon>
        <taxon>Gammaproteobacteria</taxon>
        <taxon>Enterobacterales</taxon>
        <taxon>Enterobacteriaceae</taxon>
        <taxon>Citrobacter</taxon>
    </lineage>
</organism>
<dbReference type="EMBL" id="CP037864">
    <property type="protein sequence ID" value="QBM25212.1"/>
    <property type="molecule type" value="Genomic_DNA"/>
</dbReference>
<name>A0A4P6WT83_9ENTR</name>
<dbReference type="KEGG" id="cars:E1B03_23355"/>
<protein>
    <submittedName>
        <fullName evidence="1">Uncharacterized protein</fullName>
    </submittedName>
</protein>
<gene>
    <name evidence="1" type="ORF">E1B03_23355</name>
</gene>
<accession>A0A4P6WT83</accession>
<reference evidence="1 2" key="1">
    <citation type="submission" date="2019-03" db="EMBL/GenBank/DDBJ databases">
        <title>Complete genome sequence of an arsenate-respiring bacteria, Citrobacter sp. LY-1.</title>
        <authorList>
            <person name="Wang H."/>
            <person name="Liu Y."/>
            <person name="Li Q."/>
            <person name="Huang J."/>
        </authorList>
    </citation>
    <scope>NUCLEOTIDE SEQUENCE [LARGE SCALE GENOMIC DNA]</scope>
    <source>
        <strain evidence="1 2">LY-1</strain>
    </source>
</reference>
<sequence length="69" mass="8206">MRGICRPDKHLLSVGRIRRLRRHPTLLQRLMALRLSGLQPQMTDEKKDALQRLFPGIWYRGWDSNPQAR</sequence>
<dbReference type="AlphaFoldDB" id="A0A4P6WT83"/>
<keyword evidence="2" id="KW-1185">Reference proteome</keyword>
<proteinExistence type="predicted"/>
<dbReference type="Proteomes" id="UP000293850">
    <property type="component" value="Chromosome"/>
</dbReference>
<evidence type="ECO:0000313" key="2">
    <source>
        <dbReference type="Proteomes" id="UP000293850"/>
    </source>
</evidence>